<dbReference type="Gene3D" id="3.40.50.12780">
    <property type="entry name" value="N-terminal domain of ligase-like"/>
    <property type="match status" value="1"/>
</dbReference>
<dbReference type="GO" id="GO:0016878">
    <property type="term" value="F:acid-thiol ligase activity"/>
    <property type="evidence" value="ECO:0007669"/>
    <property type="project" value="UniProtKB-ARBA"/>
</dbReference>
<reference evidence="3 4" key="1">
    <citation type="submission" date="2018-08" db="EMBL/GenBank/DDBJ databases">
        <title>Genomic Encyclopedia of Type Strains, Phase IV (KMG-IV): sequencing the most valuable type-strain genomes for metagenomic binning, comparative biology and taxonomic classification.</title>
        <authorList>
            <person name="Goeker M."/>
        </authorList>
    </citation>
    <scope>NUCLEOTIDE SEQUENCE [LARGE SCALE GENOMIC DNA]</scope>
    <source>
        <strain evidence="3 4">DSM 25527</strain>
    </source>
</reference>
<gene>
    <name evidence="3" type="ORF">DFR49_3038</name>
</gene>
<evidence type="ECO:0000259" key="1">
    <source>
        <dbReference type="Pfam" id="PF00501"/>
    </source>
</evidence>
<dbReference type="PROSITE" id="PS00455">
    <property type="entry name" value="AMP_BINDING"/>
    <property type="match status" value="1"/>
</dbReference>
<evidence type="ECO:0000313" key="3">
    <source>
        <dbReference type="EMBL" id="RIA37161.1"/>
    </source>
</evidence>
<dbReference type="Pfam" id="PF13193">
    <property type="entry name" value="AMP-binding_C"/>
    <property type="match status" value="1"/>
</dbReference>
<dbReference type="Pfam" id="PF00501">
    <property type="entry name" value="AMP-binding"/>
    <property type="match status" value="1"/>
</dbReference>
<dbReference type="InterPro" id="IPR050237">
    <property type="entry name" value="ATP-dep_AMP-bd_enzyme"/>
</dbReference>
<dbReference type="Gene3D" id="3.30.300.30">
    <property type="match status" value="1"/>
</dbReference>
<accession>A0A397NUS2</accession>
<feature type="domain" description="AMP-binding enzyme C-terminal" evidence="2">
    <location>
        <begin position="434"/>
        <end position="510"/>
    </location>
</feature>
<comment type="caution">
    <text evidence="3">The sequence shown here is derived from an EMBL/GenBank/DDBJ whole genome shotgun (WGS) entry which is preliminary data.</text>
</comment>
<dbReference type="InterPro" id="IPR045851">
    <property type="entry name" value="AMP-bd_C_sf"/>
</dbReference>
<dbReference type="PANTHER" id="PTHR43767:SF1">
    <property type="entry name" value="NONRIBOSOMAL PEPTIDE SYNTHASE PES1 (EUROFUNG)-RELATED"/>
    <property type="match status" value="1"/>
</dbReference>
<dbReference type="EMBL" id="QXDC01000004">
    <property type="protein sequence ID" value="RIA37161.1"/>
    <property type="molecule type" value="Genomic_DNA"/>
</dbReference>
<dbReference type="InterPro" id="IPR020845">
    <property type="entry name" value="AMP-binding_CS"/>
</dbReference>
<dbReference type="InterPro" id="IPR042099">
    <property type="entry name" value="ANL_N_sf"/>
</dbReference>
<name>A0A397NUS2_9SPHN</name>
<dbReference type="SUPFAM" id="SSF56801">
    <property type="entry name" value="Acetyl-CoA synthetase-like"/>
    <property type="match status" value="1"/>
</dbReference>
<evidence type="ECO:0000259" key="2">
    <source>
        <dbReference type="Pfam" id="PF13193"/>
    </source>
</evidence>
<sequence>MTHGRMRLTQLLDAARRHHGERTAIIEGDKRLSYTALHDRAGRCAGLFRSLGVGEEDRVCILALNSHRNLEALFGAIWAGGIAAPLNYRLSPAELVGIVRMVEARVLIVDDEFLPLAETLRAEAGCIEHVVLMSDHAAPAGLINYETAIAETAAAPDAMRGGDDVATIFFTGGTTGLPKGVMQTHANLVTSALMYVAHWHWSRDVVLLGSAPMFHVAAAAVIPPVLLVGGTIVMMPKFDPAGYAELIERHRITFANGVPTMFRMIVDAPGFADRDLTSLVGMNMGGAPMPAGLLHELVAGFPNARFYNTYGMTEVTSAATVSDGIAASDLPEDEWPEDDWQWSTIGRAMPLTDVRVFDAADRECVPGEVGEIRMRGPLVMKGYWRNPEATAQTIRDGWLCSGDLGRADAQGNFFLVDRLKDMIITGGENVYSVEVETVIRAMAGVADVAVIGLPDPVWGEIVHAEIVLQPETRLGEQAVADHCRAAIAGYKVPRSIAFRTTPLPVSGAGKVAKAVVRSERTAAA</sequence>
<keyword evidence="4" id="KW-1185">Reference proteome</keyword>
<dbReference type="OrthoDB" id="9803968at2"/>
<dbReference type="PANTHER" id="PTHR43767">
    <property type="entry name" value="LONG-CHAIN-FATTY-ACID--COA LIGASE"/>
    <property type="match status" value="1"/>
</dbReference>
<keyword evidence="3" id="KW-0436">Ligase</keyword>
<dbReference type="RefSeq" id="WP_147373711.1">
    <property type="nucleotide sequence ID" value="NZ_QXDC01000004.1"/>
</dbReference>
<proteinExistence type="predicted"/>
<evidence type="ECO:0000313" key="4">
    <source>
        <dbReference type="Proteomes" id="UP000266568"/>
    </source>
</evidence>
<organism evidence="3 4">
    <name type="scientific">Hephaestia caeni</name>
    <dbReference type="NCBI Taxonomy" id="645617"/>
    <lineage>
        <taxon>Bacteria</taxon>
        <taxon>Pseudomonadati</taxon>
        <taxon>Pseudomonadota</taxon>
        <taxon>Alphaproteobacteria</taxon>
        <taxon>Sphingomonadales</taxon>
        <taxon>Sphingomonadaceae</taxon>
        <taxon>Hephaestia</taxon>
    </lineage>
</organism>
<dbReference type="AlphaFoldDB" id="A0A397NUS2"/>
<dbReference type="Proteomes" id="UP000266568">
    <property type="component" value="Unassembled WGS sequence"/>
</dbReference>
<protein>
    <submittedName>
        <fullName evidence="3">Acyl-CoA synthetase (AMP-forming)/AMP-acid ligase II</fullName>
    </submittedName>
</protein>
<dbReference type="InterPro" id="IPR000873">
    <property type="entry name" value="AMP-dep_synth/lig_dom"/>
</dbReference>
<dbReference type="InterPro" id="IPR025110">
    <property type="entry name" value="AMP-bd_C"/>
</dbReference>
<feature type="domain" description="AMP-dependent synthetase/ligase" evidence="1">
    <location>
        <begin position="14"/>
        <end position="384"/>
    </location>
</feature>